<dbReference type="InterPro" id="IPR041249">
    <property type="entry name" value="HEPN_DZIP3"/>
</dbReference>
<dbReference type="InterPro" id="IPR049050">
    <property type="entry name" value="nSTAND3"/>
</dbReference>
<evidence type="ECO:0000313" key="3">
    <source>
        <dbReference type="EMBL" id="CAC5416258.1"/>
    </source>
</evidence>
<feature type="domain" description="Novel STAND NTPase 3" evidence="2">
    <location>
        <begin position="178"/>
        <end position="253"/>
    </location>
</feature>
<keyword evidence="4" id="KW-1185">Reference proteome</keyword>
<dbReference type="Gene3D" id="3.40.50.300">
    <property type="entry name" value="P-loop containing nucleotide triphosphate hydrolases"/>
    <property type="match status" value="1"/>
</dbReference>
<dbReference type="SUPFAM" id="SSF52540">
    <property type="entry name" value="P-loop containing nucleoside triphosphate hydrolases"/>
    <property type="match status" value="1"/>
</dbReference>
<name>A0A6J8E802_MYTCO</name>
<accession>A0A6J8E802</accession>
<dbReference type="InterPro" id="IPR027417">
    <property type="entry name" value="P-loop_NTPase"/>
</dbReference>
<proteinExistence type="predicted"/>
<evidence type="ECO:0000313" key="4">
    <source>
        <dbReference type="Proteomes" id="UP000507470"/>
    </source>
</evidence>
<reference evidence="3 4" key="1">
    <citation type="submission" date="2020-06" db="EMBL/GenBank/DDBJ databases">
        <authorList>
            <person name="Li R."/>
            <person name="Bekaert M."/>
        </authorList>
    </citation>
    <scope>NUCLEOTIDE SEQUENCE [LARGE SCALE GENOMIC DNA]</scope>
    <source>
        <strain evidence="4">wild</strain>
    </source>
</reference>
<feature type="domain" description="DZIP3-like HEPN" evidence="1">
    <location>
        <begin position="6"/>
        <end position="98"/>
    </location>
</feature>
<dbReference type="Pfam" id="PF18738">
    <property type="entry name" value="HEPN_DZIP3"/>
    <property type="match status" value="1"/>
</dbReference>
<dbReference type="Pfam" id="PF20720">
    <property type="entry name" value="nSTAND3"/>
    <property type="match status" value="1"/>
</dbReference>
<evidence type="ECO:0000259" key="2">
    <source>
        <dbReference type="Pfam" id="PF20720"/>
    </source>
</evidence>
<dbReference type="Proteomes" id="UP000507470">
    <property type="component" value="Unassembled WGS sequence"/>
</dbReference>
<protein>
    <submittedName>
        <fullName evidence="3">Uncharacterized protein</fullName>
    </submittedName>
</protein>
<dbReference type="EMBL" id="CACVKT020008613">
    <property type="protein sequence ID" value="CAC5416258.1"/>
    <property type="molecule type" value="Genomic_DNA"/>
</dbReference>
<dbReference type="AlphaFoldDB" id="A0A6J8E802"/>
<dbReference type="OrthoDB" id="5987069at2759"/>
<sequence length="460" mass="53353">MESHKYCPKKKQYADFDVALMYKIIRSLNLVPSQTQGWDYRIPPTSTETTIRDDVERIRRSRNDIVHNVNTSISDVELNNNFSLFIDIASRLETRKQNKLYILQLEDLLKRETITDSSISAISHSVNELRQQSELNFTGLSAKVTTLQTEQEESIAKNIRDQMTKEIEEWKIKDKKCVPTRASTYVSNILNKERSVTLTGSPGVGKTFLARHVALNFQSEGYRIIIVLTPTDIRDYYTPGKQTVFVVDDMCGKGQELDNLNRCGDEGKKKLCSLVLCVLFNNFLEKKWFEGRVTDTQRQALDDIFMACRLNTGTSKTELMDALNGSLVCKGNLTYSTIHDKMFDFLAHYFGGRMIRCLIDHSHSYFINERFKWKKSKNLSTNDFALTLTDESLEWYFRLENDWSKIKVSVVISNSNMNDKSFRNEFITYLMQLEKHSKRNWQIHGILFKKRNGVIQEAIP</sequence>
<evidence type="ECO:0000259" key="1">
    <source>
        <dbReference type="Pfam" id="PF18738"/>
    </source>
</evidence>
<organism evidence="3 4">
    <name type="scientific">Mytilus coruscus</name>
    <name type="common">Sea mussel</name>
    <dbReference type="NCBI Taxonomy" id="42192"/>
    <lineage>
        <taxon>Eukaryota</taxon>
        <taxon>Metazoa</taxon>
        <taxon>Spiralia</taxon>
        <taxon>Lophotrochozoa</taxon>
        <taxon>Mollusca</taxon>
        <taxon>Bivalvia</taxon>
        <taxon>Autobranchia</taxon>
        <taxon>Pteriomorphia</taxon>
        <taxon>Mytilida</taxon>
        <taxon>Mytiloidea</taxon>
        <taxon>Mytilidae</taxon>
        <taxon>Mytilinae</taxon>
        <taxon>Mytilus</taxon>
    </lineage>
</organism>
<gene>
    <name evidence="3" type="ORF">MCOR_48895</name>
</gene>